<dbReference type="PANTHER" id="PTHR46086">
    <property type="entry name" value="ALPHA/BETA-HYDROLASES SUPERFAMILY PROTEIN"/>
    <property type="match status" value="1"/>
</dbReference>
<evidence type="ECO:0000256" key="1">
    <source>
        <dbReference type="SAM" id="Phobius"/>
    </source>
</evidence>
<keyword evidence="1" id="KW-1133">Transmembrane helix</keyword>
<keyword evidence="1" id="KW-0812">Transmembrane</keyword>
<dbReference type="EMBL" id="PKPP01001943">
    <property type="protein sequence ID" value="PWA78794.1"/>
    <property type="molecule type" value="Genomic_DNA"/>
</dbReference>
<accession>A0A2U1NZ59</accession>
<dbReference type="AlphaFoldDB" id="A0A2U1NZ59"/>
<dbReference type="OrthoDB" id="1938854at2759"/>
<name>A0A2U1NZ59_ARTAN</name>
<dbReference type="GO" id="GO:0006629">
    <property type="term" value="P:lipid metabolic process"/>
    <property type="evidence" value="ECO:0007669"/>
    <property type="project" value="InterPro"/>
</dbReference>
<gene>
    <name evidence="2" type="ORF">CTI12_AA212120</name>
</gene>
<dbReference type="InterPro" id="IPR044819">
    <property type="entry name" value="OBL-like"/>
</dbReference>
<dbReference type="PANTHER" id="PTHR46086:SF19">
    <property type="entry name" value="TRIACYLGLYCEROL LIPASE"/>
    <property type="match status" value="1"/>
</dbReference>
<dbReference type="GO" id="GO:0004806">
    <property type="term" value="F:triacylglycerol lipase activity"/>
    <property type="evidence" value="ECO:0007669"/>
    <property type="project" value="InterPro"/>
</dbReference>
<reference evidence="2 3" key="1">
    <citation type="journal article" date="2018" name="Mol. Plant">
        <title>The genome of Artemisia annua provides insight into the evolution of Asteraceae family and artemisinin biosynthesis.</title>
        <authorList>
            <person name="Shen Q."/>
            <person name="Zhang L."/>
            <person name="Liao Z."/>
            <person name="Wang S."/>
            <person name="Yan T."/>
            <person name="Shi P."/>
            <person name="Liu M."/>
            <person name="Fu X."/>
            <person name="Pan Q."/>
            <person name="Wang Y."/>
            <person name="Lv Z."/>
            <person name="Lu X."/>
            <person name="Zhang F."/>
            <person name="Jiang W."/>
            <person name="Ma Y."/>
            <person name="Chen M."/>
            <person name="Hao X."/>
            <person name="Li L."/>
            <person name="Tang Y."/>
            <person name="Lv G."/>
            <person name="Zhou Y."/>
            <person name="Sun X."/>
            <person name="Brodelius P.E."/>
            <person name="Rose J.K.C."/>
            <person name="Tang K."/>
        </authorList>
    </citation>
    <scope>NUCLEOTIDE SEQUENCE [LARGE SCALE GENOMIC DNA]</scope>
    <source>
        <strain evidence="3">cv. Huhao1</strain>
        <tissue evidence="2">Leaf</tissue>
    </source>
</reference>
<dbReference type="STRING" id="35608.A0A2U1NZ59"/>
<evidence type="ECO:0000313" key="3">
    <source>
        <dbReference type="Proteomes" id="UP000245207"/>
    </source>
</evidence>
<dbReference type="Proteomes" id="UP000245207">
    <property type="component" value="Unassembled WGS sequence"/>
</dbReference>
<sequence>MATKKTCDKSFCKDYMLLIPKHVRLWDLIMPCSPKTLEIRPNGTVEESFSRCFIIFISIVAQKLLQVVNKPLGWAGSAIEFLPNFLDANGGFLKLLFNFISGFAFSHFCFFFIIVFSFRLVLIF</sequence>
<protein>
    <submittedName>
        <fullName evidence="2">Lipase, class 3</fullName>
    </submittedName>
</protein>
<keyword evidence="1" id="KW-0472">Membrane</keyword>
<comment type="caution">
    <text evidence="2">The sequence shown here is derived from an EMBL/GenBank/DDBJ whole genome shotgun (WGS) entry which is preliminary data.</text>
</comment>
<proteinExistence type="predicted"/>
<organism evidence="2 3">
    <name type="scientific">Artemisia annua</name>
    <name type="common">Sweet wormwood</name>
    <dbReference type="NCBI Taxonomy" id="35608"/>
    <lineage>
        <taxon>Eukaryota</taxon>
        <taxon>Viridiplantae</taxon>
        <taxon>Streptophyta</taxon>
        <taxon>Embryophyta</taxon>
        <taxon>Tracheophyta</taxon>
        <taxon>Spermatophyta</taxon>
        <taxon>Magnoliopsida</taxon>
        <taxon>eudicotyledons</taxon>
        <taxon>Gunneridae</taxon>
        <taxon>Pentapetalae</taxon>
        <taxon>asterids</taxon>
        <taxon>campanulids</taxon>
        <taxon>Asterales</taxon>
        <taxon>Asteraceae</taxon>
        <taxon>Asteroideae</taxon>
        <taxon>Anthemideae</taxon>
        <taxon>Artemisiinae</taxon>
        <taxon>Artemisia</taxon>
    </lineage>
</organism>
<evidence type="ECO:0000313" key="2">
    <source>
        <dbReference type="EMBL" id="PWA78794.1"/>
    </source>
</evidence>
<keyword evidence="3" id="KW-1185">Reference proteome</keyword>
<feature type="transmembrane region" description="Helical" evidence="1">
    <location>
        <begin position="95"/>
        <end position="122"/>
    </location>
</feature>